<feature type="domain" description="SET" evidence="1">
    <location>
        <begin position="2"/>
        <end position="110"/>
    </location>
</feature>
<proteinExistence type="predicted"/>
<dbReference type="SUPFAM" id="SSF82199">
    <property type="entry name" value="SET domain"/>
    <property type="match status" value="1"/>
</dbReference>
<name>A0A1G1ZCK9_9BACT</name>
<organism evidence="2 3">
    <name type="scientific">Candidatus Colwellbacteria bacterium RIFCSPLOWO2_02_FULL_45_11</name>
    <dbReference type="NCBI Taxonomy" id="1797692"/>
    <lineage>
        <taxon>Bacteria</taxon>
        <taxon>Candidatus Colwelliibacteriota</taxon>
    </lineage>
</organism>
<evidence type="ECO:0000313" key="2">
    <source>
        <dbReference type="EMBL" id="OGY61600.1"/>
    </source>
</evidence>
<dbReference type="EMBL" id="MHJA01000005">
    <property type="protein sequence ID" value="OGY61600.1"/>
    <property type="molecule type" value="Genomic_DNA"/>
</dbReference>
<dbReference type="GO" id="GO:0062122">
    <property type="term" value="F:histone H3K37 methyltransferase activity"/>
    <property type="evidence" value="ECO:0007669"/>
    <property type="project" value="InterPro"/>
</dbReference>
<evidence type="ECO:0000259" key="1">
    <source>
        <dbReference type="PROSITE" id="PS50280"/>
    </source>
</evidence>
<protein>
    <recommendedName>
        <fullName evidence="1">SET domain-containing protein</fullName>
    </recommendedName>
</protein>
<dbReference type="Gene3D" id="2.170.270.10">
    <property type="entry name" value="SET domain"/>
    <property type="match status" value="1"/>
</dbReference>
<gene>
    <name evidence="2" type="ORF">A3I33_00805</name>
</gene>
<evidence type="ECO:0000313" key="3">
    <source>
        <dbReference type="Proteomes" id="UP000176544"/>
    </source>
</evidence>
<dbReference type="STRING" id="1797692.A3I33_00805"/>
<dbReference type="SMART" id="SM00317">
    <property type="entry name" value="SET"/>
    <property type="match status" value="1"/>
</dbReference>
<dbReference type="Proteomes" id="UP000176544">
    <property type="component" value="Unassembled WGS sequence"/>
</dbReference>
<accession>A0A1G1ZCK9</accession>
<dbReference type="PROSITE" id="PS50280">
    <property type="entry name" value="SET"/>
    <property type="match status" value="1"/>
</dbReference>
<dbReference type="PIRSF" id="PIRSF022536">
    <property type="entry name" value="A612L_SET"/>
    <property type="match status" value="1"/>
</dbReference>
<dbReference type="InterPro" id="IPR046341">
    <property type="entry name" value="SET_dom_sf"/>
</dbReference>
<dbReference type="AlphaFoldDB" id="A0A1G1ZCK9"/>
<dbReference type="InterPro" id="IPR009207">
    <property type="entry name" value="SET7_MeTrfase"/>
</dbReference>
<dbReference type="Pfam" id="PF00856">
    <property type="entry name" value="SET"/>
    <property type="match status" value="1"/>
</dbReference>
<dbReference type="CDD" id="cd10540">
    <property type="entry name" value="SET_SpSet7-like"/>
    <property type="match status" value="1"/>
</dbReference>
<sequence length="132" mass="15376">MYAVEYKRSGNKGRGVFALKNFKKGELIEECPVVPLTVEESVICEKTILEYYIYPWRGKKDGAVVLGYGMLYNHSVEPNARYHLNYSGRKVVYKAVHPIKKGEEILVNYNGDPKDKSEMELFDFRKRSRPHR</sequence>
<comment type="caution">
    <text evidence="2">The sequence shown here is derived from an EMBL/GenBank/DDBJ whole genome shotgun (WGS) entry which is preliminary data.</text>
</comment>
<reference evidence="2 3" key="1">
    <citation type="journal article" date="2016" name="Nat. Commun.">
        <title>Thousands of microbial genomes shed light on interconnected biogeochemical processes in an aquifer system.</title>
        <authorList>
            <person name="Anantharaman K."/>
            <person name="Brown C.T."/>
            <person name="Hug L.A."/>
            <person name="Sharon I."/>
            <person name="Castelle C.J."/>
            <person name="Probst A.J."/>
            <person name="Thomas B.C."/>
            <person name="Singh A."/>
            <person name="Wilkins M.J."/>
            <person name="Karaoz U."/>
            <person name="Brodie E.L."/>
            <person name="Williams K.H."/>
            <person name="Hubbard S.S."/>
            <person name="Banfield J.F."/>
        </authorList>
    </citation>
    <scope>NUCLEOTIDE SEQUENCE [LARGE SCALE GENOMIC DNA]</scope>
</reference>
<dbReference type="InterPro" id="IPR001214">
    <property type="entry name" value="SET_dom"/>
</dbReference>